<dbReference type="AlphaFoldDB" id="A0AB36CPI1"/>
<protein>
    <submittedName>
        <fullName evidence="1">DUF1641 domain-containing protein</fullName>
    </submittedName>
</protein>
<comment type="caution">
    <text evidence="1">The sequence shown here is derived from an EMBL/GenBank/DDBJ whole genome shotgun (WGS) entry which is preliminary data.</text>
</comment>
<proteinExistence type="predicted"/>
<evidence type="ECO:0000313" key="2">
    <source>
        <dbReference type="Proteomes" id="UP000548707"/>
    </source>
</evidence>
<evidence type="ECO:0000313" key="1">
    <source>
        <dbReference type="EMBL" id="NMZ77924.1"/>
    </source>
</evidence>
<gene>
    <name evidence="1" type="ORF">HBO26_01235</name>
</gene>
<organism evidence="1 2">
    <name type="scientific">Pseudomonas mandelii</name>
    <dbReference type="NCBI Taxonomy" id="75612"/>
    <lineage>
        <taxon>Bacteria</taxon>
        <taxon>Pseudomonadati</taxon>
        <taxon>Pseudomonadota</taxon>
        <taxon>Gammaproteobacteria</taxon>
        <taxon>Pseudomonadales</taxon>
        <taxon>Pseudomonadaceae</taxon>
        <taxon>Pseudomonas</taxon>
    </lineage>
</organism>
<dbReference type="Pfam" id="PF07849">
    <property type="entry name" value="DUF1641"/>
    <property type="match status" value="1"/>
</dbReference>
<dbReference type="InterPro" id="IPR012440">
    <property type="entry name" value="DUF1641"/>
</dbReference>
<dbReference type="Proteomes" id="UP000548707">
    <property type="component" value="Unassembled WGS sequence"/>
</dbReference>
<dbReference type="RefSeq" id="WP_077749553.1">
    <property type="nucleotide sequence ID" value="NZ_CP081178.1"/>
</dbReference>
<sequence>MNVSNESITPPISPGSDALMEKLKPLIDGGRLDNLVDLLSLISDLVDLLDPAMVEKLARLFEGATEATWSVSNAVRMAKADSTANEQPPGFYQLLKLLREPDTRRGVGFALKTLNVIGRQL</sequence>
<reference evidence="1 2" key="1">
    <citation type="journal article" date="2020" name="Front. Microbiol.">
        <title>Genetic Organization of the aprX-lipA2 Operon Affects the Proteolytic Potential of Pseudomonas Species in Milk.</title>
        <authorList>
            <person name="Maier C."/>
            <person name="Huptas C."/>
            <person name="von Neubeck M."/>
            <person name="Scherer S."/>
            <person name="Wenning M."/>
            <person name="Lucking G."/>
        </authorList>
    </citation>
    <scope>NUCLEOTIDE SEQUENCE [LARGE SCALE GENOMIC DNA]</scope>
    <source>
        <strain evidence="1 2">WS 5114</strain>
    </source>
</reference>
<name>A0AB36CPI1_9PSED</name>
<accession>A0AB36CPI1</accession>
<dbReference type="EMBL" id="JAAQXV010000001">
    <property type="protein sequence ID" value="NMZ77924.1"/>
    <property type="molecule type" value="Genomic_DNA"/>
</dbReference>